<evidence type="ECO:0000313" key="2">
    <source>
        <dbReference type="Proteomes" id="UP000077824"/>
    </source>
</evidence>
<dbReference type="EMBL" id="CP015199">
    <property type="protein sequence ID" value="ANF51883.1"/>
    <property type="molecule type" value="Genomic_DNA"/>
</dbReference>
<name>A0A172XY01_9FLAO</name>
<keyword evidence="2" id="KW-1185">Reference proteome</keyword>
<evidence type="ECO:0008006" key="3">
    <source>
        <dbReference type="Google" id="ProtNLM"/>
    </source>
</evidence>
<proteinExistence type="predicted"/>
<accession>A0A172XY01</accession>
<dbReference type="KEGG" id="chh:A0O34_15795"/>
<protein>
    <recommendedName>
        <fullName evidence="3">C1q domain-containing protein</fullName>
    </recommendedName>
</protein>
<gene>
    <name evidence="1" type="ORF">A0O34_15795</name>
</gene>
<dbReference type="AlphaFoldDB" id="A0A172XY01"/>
<dbReference type="Proteomes" id="UP000077824">
    <property type="component" value="Chromosome"/>
</dbReference>
<organism evidence="1 2">
    <name type="scientific">Chryseobacterium glaciei</name>
    <dbReference type="NCBI Taxonomy" id="1685010"/>
    <lineage>
        <taxon>Bacteria</taxon>
        <taxon>Pseudomonadati</taxon>
        <taxon>Bacteroidota</taxon>
        <taxon>Flavobacteriia</taxon>
        <taxon>Flavobacteriales</taxon>
        <taxon>Weeksellaceae</taxon>
        <taxon>Chryseobacterium group</taxon>
        <taxon>Chryseobacterium</taxon>
    </lineage>
</organism>
<dbReference type="STRING" id="1685010.A0O34_15795"/>
<evidence type="ECO:0000313" key="1">
    <source>
        <dbReference type="EMBL" id="ANF51883.1"/>
    </source>
</evidence>
<reference evidence="1 2" key="1">
    <citation type="submission" date="2016-04" db="EMBL/GenBank/DDBJ databases">
        <title>Complete Genome Sequence of Chryseobacterium sp. IHBB 10212.</title>
        <authorList>
            <person name="Pal M."/>
            <person name="Swarnkar M.K."/>
            <person name="Kaushal K."/>
            <person name="Chhibber S."/>
            <person name="Singh A.K."/>
            <person name="Gulati A."/>
        </authorList>
    </citation>
    <scope>NUCLEOTIDE SEQUENCE [LARGE SCALE GENOMIC DNA]</scope>
    <source>
        <strain evidence="1 2">IHBB 10212</strain>
    </source>
</reference>
<sequence>MKAQVGIGTSAPDANTILDLNSTNKGLLIPRVQLTDINDMTTIPVTSSATSPEQGTIVYNLADAGVSPSNVFKDIFYIWTGMNWENIGEVSDVRAEVDNKNTTHLLFSGSPLASSVSYIASAYSTWTTMNFATERFDNGNIHGGGTFTIPATGLYSFFGDVSLSLSNNNGTSKSFGARILNVTTNTVLSTSYFGTSIGGTSGDMPLYWMGILPANTVIQIQFRMRDTLSSTISINTNSSITVRKHF</sequence>